<organism evidence="14 15">
    <name type="scientific">Massilia solisilvae</name>
    <dbReference type="NCBI Taxonomy" id="1811225"/>
    <lineage>
        <taxon>Bacteria</taxon>
        <taxon>Pseudomonadati</taxon>
        <taxon>Pseudomonadota</taxon>
        <taxon>Betaproteobacteria</taxon>
        <taxon>Burkholderiales</taxon>
        <taxon>Oxalobacteraceae</taxon>
        <taxon>Telluria group</taxon>
        <taxon>Massilia</taxon>
    </lineage>
</organism>
<dbReference type="InterPro" id="IPR038110">
    <property type="entry name" value="TD_ACT-like_sf"/>
</dbReference>
<accession>A0ABT2BQB9</accession>
<proteinExistence type="inferred from homology"/>
<evidence type="ECO:0000256" key="1">
    <source>
        <dbReference type="ARBA" id="ARBA00001274"/>
    </source>
</evidence>
<dbReference type="InterPro" id="IPR001721">
    <property type="entry name" value="TD_ACT-like"/>
</dbReference>
<dbReference type="Gene3D" id="3.40.50.1100">
    <property type="match status" value="2"/>
</dbReference>
<evidence type="ECO:0000256" key="12">
    <source>
        <dbReference type="RuleBase" id="RU362012"/>
    </source>
</evidence>
<evidence type="ECO:0000256" key="7">
    <source>
        <dbReference type="ARBA" id="ARBA00022737"/>
    </source>
</evidence>
<evidence type="ECO:0000256" key="9">
    <source>
        <dbReference type="ARBA" id="ARBA00023239"/>
    </source>
</evidence>
<evidence type="ECO:0000313" key="14">
    <source>
        <dbReference type="EMBL" id="MCS0610706.1"/>
    </source>
</evidence>
<keyword evidence="15" id="KW-1185">Reference proteome</keyword>
<dbReference type="Pfam" id="PF00291">
    <property type="entry name" value="PALP"/>
    <property type="match status" value="1"/>
</dbReference>
<dbReference type="InterPro" id="IPR000634">
    <property type="entry name" value="Ser/Thr_deHydtase_PyrdxlP-BS"/>
</dbReference>
<evidence type="ECO:0000256" key="10">
    <source>
        <dbReference type="ARBA" id="ARBA00023304"/>
    </source>
</evidence>
<comment type="cofactor">
    <cofactor evidence="2 12">
        <name>pyridoxal 5'-phosphate</name>
        <dbReference type="ChEBI" id="CHEBI:597326"/>
    </cofactor>
</comment>
<dbReference type="NCBIfam" id="NF009130">
    <property type="entry name" value="PRK12483.1"/>
    <property type="match status" value="1"/>
</dbReference>
<dbReference type="SUPFAM" id="SSF55021">
    <property type="entry name" value="ACT-like"/>
    <property type="match status" value="1"/>
</dbReference>
<feature type="domain" description="ACT-like" evidence="13">
    <location>
        <begin position="337"/>
        <end position="408"/>
    </location>
</feature>
<dbReference type="PANTHER" id="PTHR48078">
    <property type="entry name" value="THREONINE DEHYDRATASE, MITOCHONDRIAL-RELATED"/>
    <property type="match status" value="1"/>
</dbReference>
<dbReference type="SUPFAM" id="SSF53686">
    <property type="entry name" value="Tryptophan synthase beta subunit-like PLP-dependent enzymes"/>
    <property type="match status" value="1"/>
</dbReference>
<gene>
    <name evidence="12 14" type="primary">ilvA</name>
    <name evidence="14" type="ORF">NX773_21275</name>
</gene>
<evidence type="ECO:0000256" key="5">
    <source>
        <dbReference type="ARBA" id="ARBA00022605"/>
    </source>
</evidence>
<keyword evidence="9 12" id="KW-0456">Lyase</keyword>
<dbReference type="InterPro" id="IPR001926">
    <property type="entry name" value="TrpB-like_PALP"/>
</dbReference>
<evidence type="ECO:0000256" key="2">
    <source>
        <dbReference type="ARBA" id="ARBA00001933"/>
    </source>
</evidence>
<comment type="pathway">
    <text evidence="3 12">Amino-acid biosynthesis; L-isoleucine biosynthesis; 2-oxobutanoate from L-threonine: step 1/1.</text>
</comment>
<dbReference type="PROSITE" id="PS00165">
    <property type="entry name" value="DEHYDRATASE_SER_THR"/>
    <property type="match status" value="1"/>
</dbReference>
<dbReference type="RefSeq" id="WP_258858268.1">
    <property type="nucleotide sequence ID" value="NZ_JANUGV010000008.1"/>
</dbReference>
<keyword evidence="10 12" id="KW-0100">Branched-chain amino acid biosynthesis</keyword>
<evidence type="ECO:0000313" key="15">
    <source>
        <dbReference type="Proteomes" id="UP001205861"/>
    </source>
</evidence>
<evidence type="ECO:0000256" key="6">
    <source>
        <dbReference type="ARBA" id="ARBA00022624"/>
    </source>
</evidence>
<dbReference type="CDD" id="cd04907">
    <property type="entry name" value="ACT_ThrD-I_2"/>
    <property type="match status" value="1"/>
</dbReference>
<dbReference type="NCBIfam" id="NF006674">
    <property type="entry name" value="PRK09224.1"/>
    <property type="match status" value="1"/>
</dbReference>
<dbReference type="GO" id="GO:0004794">
    <property type="term" value="F:threonine deaminase activity"/>
    <property type="evidence" value="ECO:0007669"/>
    <property type="project" value="UniProtKB-EC"/>
</dbReference>
<dbReference type="PROSITE" id="PS51672">
    <property type="entry name" value="ACT_LIKE"/>
    <property type="match status" value="2"/>
</dbReference>
<dbReference type="Pfam" id="PF00585">
    <property type="entry name" value="Thr_dehydrat_C"/>
    <property type="match status" value="2"/>
</dbReference>
<keyword evidence="8 12" id="KW-0663">Pyridoxal phosphate</keyword>
<comment type="subunit">
    <text evidence="12">Homotetramer.</text>
</comment>
<dbReference type="InterPro" id="IPR005787">
    <property type="entry name" value="Thr_deHydtase_biosynth"/>
</dbReference>
<dbReference type="InterPro" id="IPR050147">
    <property type="entry name" value="Ser/Thr_Dehydratase"/>
</dbReference>
<keyword evidence="6 12" id="KW-0412">Isoleucine biosynthesis</keyword>
<comment type="similarity">
    <text evidence="4 12">Belongs to the serine/threonine dehydratase family.</text>
</comment>
<dbReference type="Gene3D" id="3.40.1020.10">
    <property type="entry name" value="Biosynthetic Threonine Deaminase, Domain 3"/>
    <property type="match status" value="1"/>
</dbReference>
<comment type="function">
    <text evidence="11 12">Catalyzes the anaerobic formation of alpha-ketobutyrate and ammonia from threonine in a two-step reaction. The first step involved a dehydration of threonine and a production of enamine intermediates (aminocrotonate), which tautomerizes to its imine form (iminobutyrate). Both intermediates are unstable and short-lived. The second step is the nonenzymatic hydrolysis of the enamine/imine intermediates to form 2-ketobutyrate and free ammonia. In the low water environment of the cell, the second step is accelerated by RidA.</text>
</comment>
<dbReference type="PANTHER" id="PTHR48078:SF11">
    <property type="entry name" value="THREONINE DEHYDRATASE, MITOCHONDRIAL"/>
    <property type="match status" value="1"/>
</dbReference>
<dbReference type="CDD" id="cd04906">
    <property type="entry name" value="ACT_ThrD-I_1"/>
    <property type="match status" value="1"/>
</dbReference>
<evidence type="ECO:0000256" key="4">
    <source>
        <dbReference type="ARBA" id="ARBA00010869"/>
    </source>
</evidence>
<name>A0ABT2BQB9_9BURK</name>
<dbReference type="InterPro" id="IPR045865">
    <property type="entry name" value="ACT-like_dom_sf"/>
</dbReference>
<evidence type="ECO:0000256" key="8">
    <source>
        <dbReference type="ARBA" id="ARBA00022898"/>
    </source>
</evidence>
<dbReference type="NCBIfam" id="TIGR01124">
    <property type="entry name" value="ilvA_2Cterm"/>
    <property type="match status" value="1"/>
</dbReference>
<dbReference type="EMBL" id="JANUGV010000008">
    <property type="protein sequence ID" value="MCS0610706.1"/>
    <property type="molecule type" value="Genomic_DNA"/>
</dbReference>
<evidence type="ECO:0000259" key="13">
    <source>
        <dbReference type="PROSITE" id="PS51672"/>
    </source>
</evidence>
<reference evidence="14 15" key="1">
    <citation type="submission" date="2022-08" db="EMBL/GenBank/DDBJ databases">
        <title>Reclassification of Massilia species as members of the genera Telluria, Duganella, Pseudoduganella, Mokoshia gen. nov. and Zemynaea gen. nov. using orthogonal and non-orthogonal genome-based approaches.</title>
        <authorList>
            <person name="Bowman J.P."/>
        </authorList>
    </citation>
    <scope>NUCLEOTIDE SEQUENCE [LARGE SCALE GENOMIC DNA]</scope>
    <source>
        <strain evidence="14 15">JCM 31607</strain>
    </source>
</reference>
<keyword evidence="5 12" id="KW-0028">Amino-acid biosynthesis</keyword>
<comment type="catalytic activity">
    <reaction evidence="1 12">
        <text>L-threonine = 2-oxobutanoate + NH4(+)</text>
        <dbReference type="Rhea" id="RHEA:22108"/>
        <dbReference type="ChEBI" id="CHEBI:16763"/>
        <dbReference type="ChEBI" id="CHEBI:28938"/>
        <dbReference type="ChEBI" id="CHEBI:57926"/>
        <dbReference type="EC" id="4.3.1.19"/>
    </reaction>
</comment>
<dbReference type="Proteomes" id="UP001205861">
    <property type="component" value="Unassembled WGS sequence"/>
</dbReference>
<evidence type="ECO:0000256" key="3">
    <source>
        <dbReference type="ARBA" id="ARBA00004810"/>
    </source>
</evidence>
<dbReference type="EC" id="4.3.1.19" evidence="12"/>
<dbReference type="InterPro" id="IPR036052">
    <property type="entry name" value="TrpB-like_PALP_sf"/>
</dbReference>
<evidence type="ECO:0000256" key="11">
    <source>
        <dbReference type="ARBA" id="ARBA00025527"/>
    </source>
</evidence>
<keyword evidence="7" id="KW-0677">Repeat</keyword>
<feature type="domain" description="ACT-like" evidence="13">
    <location>
        <begin position="431"/>
        <end position="502"/>
    </location>
</feature>
<protein>
    <recommendedName>
        <fullName evidence="12">L-threonine dehydratase</fullName>
        <ecNumber evidence="12">4.3.1.19</ecNumber>
    </recommendedName>
    <alternativeName>
        <fullName evidence="12">Threonine deaminase</fullName>
    </alternativeName>
</protein>
<dbReference type="CDD" id="cd01562">
    <property type="entry name" value="Thr-dehyd"/>
    <property type="match status" value="1"/>
</dbReference>
<comment type="caution">
    <text evidence="14">The sequence shown here is derived from an EMBL/GenBank/DDBJ whole genome shotgun (WGS) entry which is preliminary data.</text>
</comment>
<sequence length="511" mass="56255">MTTDYLKKILTARVYDVAQETPLELAPTLSQRMNNRIYFKREDMQSVFSFKLRGAYNKMANLTPEQLQRGVICASAGNHAQGVALSASRLGCRALIVMPTTTPQVKIDAVKARGGASVEVVLHGESYTDAYNHALTLEREQRLTFVHPFDDPDVIAGQGTIAMEILHQHSGPIHAIFVAIGGGGLVAGIGAYVKAVRPDIKVIGVQTVDSDAMAKSLKAGHRITLPDVGLFSDGTAVKLVGEETFRLAKEVVDEIVIVDTDAICAAIQDVFQDTRSILEPAGALAVAGAKAYVERSQMTRSPVKDETLVAVACGANMNFDRLRFVAERAEVGESREAVFAVTIPEQRGSFKRFCALVGPRNVTEFNYRVSDEQQAHVFVGIQVGNREEPARLVRAFAENGFATLDLTHDELAKLHIRHLVGGKSSLAHDELLYRFEFPERPGALMRFLDSMAPNWNISLFHYRNQGGDVGRILVGLQVPREEMDEFRSFLDGLGYRHWDESANPVYKLFLG</sequence>